<sequence length="209" mass="22532">MSPVRILIADDHPMVREGLAAMLSSQPDFEVVGAALNGADAVRLAESLRPHVVLMDLRMPELDGVQATAQLRDLVPDVRVLVLTTFDSDADILRVIEAGAVGYLLKDVPHEDLFAAVRAVARGERRLASSVAEKLMRRSVQPINAVLTARELEVLSLVAKGLPNKRIATQLGVAETTVKAHLLRVFDKLGADGRTAAVMIAIEQGLLTH</sequence>
<organism evidence="8 9">
    <name type="scientific">Deinococcus oregonensis</name>
    <dbReference type="NCBI Taxonomy" id="1805970"/>
    <lineage>
        <taxon>Bacteria</taxon>
        <taxon>Thermotogati</taxon>
        <taxon>Deinococcota</taxon>
        <taxon>Deinococci</taxon>
        <taxon>Deinococcales</taxon>
        <taxon>Deinococcaceae</taxon>
        <taxon>Deinococcus</taxon>
    </lineage>
</organism>
<dbReference type="Gene3D" id="3.40.50.2300">
    <property type="match status" value="1"/>
</dbReference>
<dbReference type="SUPFAM" id="SSF46894">
    <property type="entry name" value="C-terminal effector domain of the bipartite response regulators"/>
    <property type="match status" value="1"/>
</dbReference>
<comment type="caution">
    <text evidence="8">The sequence shown here is derived from an EMBL/GenBank/DDBJ whole genome shotgun (WGS) entry which is preliminary data.</text>
</comment>
<feature type="domain" description="Response regulatory" evidence="7">
    <location>
        <begin position="5"/>
        <end position="121"/>
    </location>
</feature>
<dbReference type="EMBL" id="JBHLYR010000025">
    <property type="protein sequence ID" value="MFB9991920.1"/>
    <property type="molecule type" value="Genomic_DNA"/>
</dbReference>
<evidence type="ECO:0000259" key="6">
    <source>
        <dbReference type="PROSITE" id="PS50043"/>
    </source>
</evidence>
<dbReference type="SMART" id="SM00421">
    <property type="entry name" value="HTH_LUXR"/>
    <property type="match status" value="1"/>
</dbReference>
<name>A0ABV6AWN7_9DEIO</name>
<evidence type="ECO:0000313" key="8">
    <source>
        <dbReference type="EMBL" id="MFB9991920.1"/>
    </source>
</evidence>
<proteinExistence type="predicted"/>
<accession>A0ABV6AWN7</accession>
<keyword evidence="9" id="KW-1185">Reference proteome</keyword>
<evidence type="ECO:0000313" key="9">
    <source>
        <dbReference type="Proteomes" id="UP001589733"/>
    </source>
</evidence>
<keyword evidence="2" id="KW-0805">Transcription regulation</keyword>
<evidence type="ECO:0000256" key="4">
    <source>
        <dbReference type="ARBA" id="ARBA00023163"/>
    </source>
</evidence>
<dbReference type="PROSITE" id="PS50110">
    <property type="entry name" value="RESPONSE_REGULATORY"/>
    <property type="match status" value="1"/>
</dbReference>
<dbReference type="Pfam" id="PF00196">
    <property type="entry name" value="GerE"/>
    <property type="match status" value="1"/>
</dbReference>
<dbReference type="PANTHER" id="PTHR43214:SF24">
    <property type="entry name" value="TRANSCRIPTIONAL REGULATORY PROTEIN NARL-RELATED"/>
    <property type="match status" value="1"/>
</dbReference>
<dbReference type="RefSeq" id="WP_380007864.1">
    <property type="nucleotide sequence ID" value="NZ_JBHLYR010000025.1"/>
</dbReference>
<evidence type="ECO:0000256" key="1">
    <source>
        <dbReference type="ARBA" id="ARBA00022553"/>
    </source>
</evidence>
<dbReference type="CDD" id="cd17535">
    <property type="entry name" value="REC_NarL-like"/>
    <property type="match status" value="1"/>
</dbReference>
<evidence type="ECO:0000259" key="7">
    <source>
        <dbReference type="PROSITE" id="PS50110"/>
    </source>
</evidence>
<dbReference type="CDD" id="cd06170">
    <property type="entry name" value="LuxR_C_like"/>
    <property type="match status" value="1"/>
</dbReference>
<dbReference type="Proteomes" id="UP001589733">
    <property type="component" value="Unassembled WGS sequence"/>
</dbReference>
<dbReference type="InterPro" id="IPR039420">
    <property type="entry name" value="WalR-like"/>
</dbReference>
<dbReference type="InterPro" id="IPR058245">
    <property type="entry name" value="NreC/VraR/RcsB-like_REC"/>
</dbReference>
<dbReference type="PANTHER" id="PTHR43214">
    <property type="entry name" value="TWO-COMPONENT RESPONSE REGULATOR"/>
    <property type="match status" value="1"/>
</dbReference>
<dbReference type="InterPro" id="IPR001789">
    <property type="entry name" value="Sig_transdc_resp-reg_receiver"/>
</dbReference>
<evidence type="ECO:0000256" key="3">
    <source>
        <dbReference type="ARBA" id="ARBA00023125"/>
    </source>
</evidence>
<feature type="domain" description="HTH luxR-type" evidence="6">
    <location>
        <begin position="140"/>
        <end position="205"/>
    </location>
</feature>
<feature type="modified residue" description="4-aspartylphosphate" evidence="5">
    <location>
        <position position="56"/>
    </location>
</feature>
<dbReference type="InterPro" id="IPR011006">
    <property type="entry name" value="CheY-like_superfamily"/>
</dbReference>
<dbReference type="SUPFAM" id="SSF52172">
    <property type="entry name" value="CheY-like"/>
    <property type="match status" value="1"/>
</dbReference>
<keyword evidence="1 5" id="KW-0597">Phosphoprotein</keyword>
<dbReference type="InterPro" id="IPR016032">
    <property type="entry name" value="Sig_transdc_resp-reg_C-effctor"/>
</dbReference>
<dbReference type="PROSITE" id="PS00622">
    <property type="entry name" value="HTH_LUXR_1"/>
    <property type="match status" value="1"/>
</dbReference>
<keyword evidence="3" id="KW-0238">DNA-binding</keyword>
<dbReference type="PRINTS" id="PR00038">
    <property type="entry name" value="HTHLUXR"/>
</dbReference>
<protein>
    <submittedName>
        <fullName evidence="8">Response regulator</fullName>
    </submittedName>
</protein>
<evidence type="ECO:0000256" key="5">
    <source>
        <dbReference type="PROSITE-ProRule" id="PRU00169"/>
    </source>
</evidence>
<dbReference type="PROSITE" id="PS50043">
    <property type="entry name" value="HTH_LUXR_2"/>
    <property type="match status" value="1"/>
</dbReference>
<gene>
    <name evidence="8" type="ORF">ACFFLM_08075</name>
</gene>
<evidence type="ECO:0000256" key="2">
    <source>
        <dbReference type="ARBA" id="ARBA00023015"/>
    </source>
</evidence>
<dbReference type="SMART" id="SM00448">
    <property type="entry name" value="REC"/>
    <property type="match status" value="1"/>
</dbReference>
<reference evidence="8 9" key="1">
    <citation type="submission" date="2024-09" db="EMBL/GenBank/DDBJ databases">
        <authorList>
            <person name="Sun Q."/>
            <person name="Mori K."/>
        </authorList>
    </citation>
    <scope>NUCLEOTIDE SEQUENCE [LARGE SCALE GENOMIC DNA]</scope>
    <source>
        <strain evidence="8 9">JCM 13503</strain>
    </source>
</reference>
<dbReference type="InterPro" id="IPR000792">
    <property type="entry name" value="Tscrpt_reg_LuxR_C"/>
</dbReference>
<keyword evidence="4" id="KW-0804">Transcription</keyword>
<dbReference type="Pfam" id="PF00072">
    <property type="entry name" value="Response_reg"/>
    <property type="match status" value="1"/>
</dbReference>